<name>A0ABZ2Y8X6_9FIRM</name>
<feature type="region of interest" description="Disordered" evidence="1">
    <location>
        <begin position="412"/>
        <end position="438"/>
    </location>
</feature>
<dbReference type="EMBL" id="CP121687">
    <property type="protein sequence ID" value="WZL70433.1"/>
    <property type="molecule type" value="Genomic_DNA"/>
</dbReference>
<accession>A0ABZ2Y8X6</accession>
<keyword evidence="3" id="KW-1185">Reference proteome</keyword>
<organism evidence="2 3">
    <name type="scientific">Defluviitalea saccharophila</name>
    <dbReference type="NCBI Taxonomy" id="879970"/>
    <lineage>
        <taxon>Bacteria</taxon>
        <taxon>Bacillati</taxon>
        <taxon>Bacillota</taxon>
        <taxon>Clostridia</taxon>
        <taxon>Lachnospirales</taxon>
        <taxon>Defluviitaleaceae</taxon>
        <taxon>Defluviitalea</taxon>
    </lineage>
</organism>
<evidence type="ECO:0000256" key="1">
    <source>
        <dbReference type="SAM" id="MobiDB-lite"/>
    </source>
</evidence>
<evidence type="ECO:0000313" key="3">
    <source>
        <dbReference type="Proteomes" id="UP001486565"/>
    </source>
</evidence>
<sequence length="438" mass="51747">MIQKQLKLWISMMLMIVILTGCSVLGTSSSEVSNLIDTESTLEESKEQNNFNNNEEEFDVLKDELIRFFRQFFAASEKEILALNAYPIELNEGYWNEYAEFKSHAHTLLRGYMTSELEEKFNKQFLTTNIHFPRFVEINGNVIINYLDVEDVHYEVVEDEEPKYTLLTDVFVKAEVISKDQFDQFYSFSDEKNYYYKINADAEIKDSDKDEIKVKCAYILELENKDLKISLNSLKENGEISIFEKNRRKIMNNDFLQRVPYLEKPEISDEGLIKFFFNQFMNQDKDSYQYYQYAYDTSFEIFEQMLSELDIKDYVMLKKEKYKDQFPKTIIPAKDDITTVSVNKEDIKINVHIDTSKKIRKYIVEIPTKVRLSDYTDSDIIYRYLAVVEDDVEQGAKIKSIQYLFMEPNVPLKEPEANEETEVNENQEEITDDSSKES</sequence>
<dbReference type="Proteomes" id="UP001486565">
    <property type="component" value="Chromosome"/>
</dbReference>
<evidence type="ECO:0008006" key="4">
    <source>
        <dbReference type="Google" id="ProtNLM"/>
    </source>
</evidence>
<feature type="compositionally biased region" description="Acidic residues" evidence="1">
    <location>
        <begin position="417"/>
        <end position="432"/>
    </location>
</feature>
<protein>
    <recommendedName>
        <fullName evidence="4">Lipoprotein</fullName>
    </recommendedName>
</protein>
<reference evidence="2 3" key="1">
    <citation type="submission" date="2023-03" db="EMBL/GenBank/DDBJ databases">
        <title>Novel Species.</title>
        <authorList>
            <person name="Ma S."/>
        </authorList>
    </citation>
    <scope>NUCLEOTIDE SEQUENCE [LARGE SCALE GENOMIC DNA]</scope>
    <source>
        <strain evidence="2 3">LIND6LT2</strain>
    </source>
</reference>
<gene>
    <name evidence="2" type="ORF">QBE51_02550</name>
</gene>
<evidence type="ECO:0000313" key="2">
    <source>
        <dbReference type="EMBL" id="WZL70433.1"/>
    </source>
</evidence>
<proteinExistence type="predicted"/>
<dbReference type="RefSeq" id="WP_341877396.1">
    <property type="nucleotide sequence ID" value="NZ_CP121687.1"/>
</dbReference>
<dbReference type="PROSITE" id="PS51257">
    <property type="entry name" value="PROKAR_LIPOPROTEIN"/>
    <property type="match status" value="1"/>
</dbReference>